<keyword evidence="3" id="KW-0238">DNA-binding</keyword>
<keyword evidence="7" id="KW-1185">Reference proteome</keyword>
<dbReference type="PANTHER" id="PTHR30346">
    <property type="entry name" value="TRANSCRIPTIONAL DUAL REGULATOR HCAR-RELATED"/>
    <property type="match status" value="1"/>
</dbReference>
<dbReference type="GO" id="GO:0003700">
    <property type="term" value="F:DNA-binding transcription factor activity"/>
    <property type="evidence" value="ECO:0007669"/>
    <property type="project" value="TreeGrafter"/>
</dbReference>
<dbReference type="GO" id="GO:0032993">
    <property type="term" value="C:protein-DNA complex"/>
    <property type="evidence" value="ECO:0007669"/>
    <property type="project" value="TreeGrafter"/>
</dbReference>
<comment type="similarity">
    <text evidence="1">Belongs to the LysR transcriptional regulatory family.</text>
</comment>
<evidence type="ECO:0000256" key="5">
    <source>
        <dbReference type="ARBA" id="ARBA00023163"/>
    </source>
</evidence>
<comment type="caution">
    <text evidence="6">The sequence shown here is derived from an EMBL/GenBank/DDBJ whole genome shotgun (WGS) entry which is preliminary data.</text>
</comment>
<keyword evidence="5" id="KW-0804">Transcription</keyword>
<evidence type="ECO:0000256" key="3">
    <source>
        <dbReference type="ARBA" id="ARBA00023125"/>
    </source>
</evidence>
<proteinExistence type="inferred from homology"/>
<accession>A0A5C5U9D6</accession>
<dbReference type="AlphaFoldDB" id="A0A5C5U9D6"/>
<dbReference type="Proteomes" id="UP000320791">
    <property type="component" value="Unassembled WGS sequence"/>
</dbReference>
<evidence type="ECO:0000313" key="6">
    <source>
        <dbReference type="EMBL" id="TWT23041.1"/>
    </source>
</evidence>
<dbReference type="SUPFAM" id="SSF53850">
    <property type="entry name" value="Periplasmic binding protein-like II"/>
    <property type="match status" value="1"/>
</dbReference>
<keyword evidence="4" id="KW-0010">Activator</keyword>
<dbReference type="Gene3D" id="3.40.190.10">
    <property type="entry name" value="Periplasmic binding protein-like II"/>
    <property type="match status" value="2"/>
</dbReference>
<protein>
    <submittedName>
        <fullName evidence="6">LysR family transcriptional regulator</fullName>
    </submittedName>
</protein>
<evidence type="ECO:0000256" key="2">
    <source>
        <dbReference type="ARBA" id="ARBA00023015"/>
    </source>
</evidence>
<evidence type="ECO:0000256" key="1">
    <source>
        <dbReference type="ARBA" id="ARBA00009437"/>
    </source>
</evidence>
<sequence>MSLTIAYVHGTAPDKWFARYAANTSHGIERTFGCDDPLPSLFAGEIDVALARLPDARIDTFDYHVVRLYEEEPGIGLPADNELTLLDAIGDEDIADETVNYRPAETVDVAEVRAAAQVVAANVGVVIAPRPLLRSMNFKGVAHRPYTDGAPTTIAVVWHKDKDCDAIQDFVGITRGRTANSSRQSGR</sequence>
<name>A0A5C5U9D6_9CORY</name>
<dbReference type="RefSeq" id="WP_146325103.1">
    <property type="nucleotide sequence ID" value="NZ_BAABLR010000068.1"/>
</dbReference>
<evidence type="ECO:0000313" key="7">
    <source>
        <dbReference type="Proteomes" id="UP000320791"/>
    </source>
</evidence>
<reference evidence="6 7" key="1">
    <citation type="submission" date="2019-08" db="EMBL/GenBank/DDBJ databases">
        <authorList>
            <person name="Lei W."/>
        </authorList>
    </citation>
    <scope>NUCLEOTIDE SEQUENCE [LARGE SCALE GENOMIC DNA]</scope>
    <source>
        <strain evidence="6 7">CCUG 58627</strain>
    </source>
</reference>
<organism evidence="6 7">
    <name type="scientific">Corynebacterium canis</name>
    <dbReference type="NCBI Taxonomy" id="679663"/>
    <lineage>
        <taxon>Bacteria</taxon>
        <taxon>Bacillati</taxon>
        <taxon>Actinomycetota</taxon>
        <taxon>Actinomycetes</taxon>
        <taxon>Mycobacteriales</taxon>
        <taxon>Corynebacteriaceae</taxon>
        <taxon>Corynebacterium</taxon>
    </lineage>
</organism>
<dbReference type="PANTHER" id="PTHR30346:SF0">
    <property type="entry name" value="HCA OPERON TRANSCRIPTIONAL ACTIVATOR HCAR"/>
    <property type="match status" value="1"/>
</dbReference>
<evidence type="ECO:0000256" key="4">
    <source>
        <dbReference type="ARBA" id="ARBA00023159"/>
    </source>
</evidence>
<dbReference type="GO" id="GO:0003677">
    <property type="term" value="F:DNA binding"/>
    <property type="evidence" value="ECO:0007669"/>
    <property type="project" value="UniProtKB-KW"/>
</dbReference>
<keyword evidence="2" id="KW-0805">Transcription regulation</keyword>
<dbReference type="EMBL" id="VOHM01000023">
    <property type="protein sequence ID" value="TWT23041.1"/>
    <property type="molecule type" value="Genomic_DNA"/>
</dbReference>
<gene>
    <name evidence="6" type="ORF">FRX94_09875</name>
</gene>
<dbReference type="OrthoDB" id="3388207at2"/>